<dbReference type="EMBL" id="MT144257">
    <property type="protein sequence ID" value="QJA51366.1"/>
    <property type="molecule type" value="Genomic_DNA"/>
</dbReference>
<accession>A0A6H1ZTW0</accession>
<protein>
    <submittedName>
        <fullName evidence="1">Uncharacterized protein</fullName>
    </submittedName>
</protein>
<sequence>MTQPRWVRIVGDGLAFSGPCLLTHVIMWPDANADYADVYDGRDTTSGKKFVRVEAAVQTTRHINLSQGVRFDVGIYIDGKGSAVETTVVFIPLPE</sequence>
<dbReference type="AlphaFoldDB" id="A0A6H1ZTW0"/>
<name>A0A6H1ZTW0_9ZZZZ</name>
<gene>
    <name evidence="1" type="ORF">TM448A02084_0004</name>
</gene>
<organism evidence="1">
    <name type="scientific">viral metagenome</name>
    <dbReference type="NCBI Taxonomy" id="1070528"/>
    <lineage>
        <taxon>unclassified sequences</taxon>
        <taxon>metagenomes</taxon>
        <taxon>organismal metagenomes</taxon>
    </lineage>
</organism>
<reference evidence="1" key="1">
    <citation type="submission" date="2020-03" db="EMBL/GenBank/DDBJ databases">
        <title>The deep terrestrial virosphere.</title>
        <authorList>
            <person name="Holmfeldt K."/>
            <person name="Nilsson E."/>
            <person name="Simone D."/>
            <person name="Lopez-Fernandez M."/>
            <person name="Wu X."/>
            <person name="de Brujin I."/>
            <person name="Lundin D."/>
            <person name="Andersson A."/>
            <person name="Bertilsson S."/>
            <person name="Dopson M."/>
        </authorList>
    </citation>
    <scope>NUCLEOTIDE SEQUENCE</scope>
    <source>
        <strain evidence="1">TM448A02084</strain>
    </source>
</reference>
<evidence type="ECO:0000313" key="1">
    <source>
        <dbReference type="EMBL" id="QJA51366.1"/>
    </source>
</evidence>
<proteinExistence type="predicted"/>